<protein>
    <submittedName>
        <fullName evidence="1">Uncharacterized protein</fullName>
    </submittedName>
</protein>
<gene>
    <name evidence="1" type="ORF">FCN18_07975</name>
</gene>
<organism evidence="1 2">
    <name type="scientific">Prauserella endophytica</name>
    <dbReference type="NCBI Taxonomy" id="1592324"/>
    <lineage>
        <taxon>Bacteria</taxon>
        <taxon>Bacillati</taxon>
        <taxon>Actinomycetota</taxon>
        <taxon>Actinomycetes</taxon>
        <taxon>Pseudonocardiales</taxon>
        <taxon>Pseudonocardiaceae</taxon>
        <taxon>Prauserella</taxon>
        <taxon>Prauserella coralliicola group</taxon>
    </lineage>
</organism>
<dbReference type="EMBL" id="SWMS01000003">
    <property type="protein sequence ID" value="TKG72188.1"/>
    <property type="molecule type" value="Genomic_DNA"/>
</dbReference>
<evidence type="ECO:0000313" key="1">
    <source>
        <dbReference type="EMBL" id="TKG72188.1"/>
    </source>
</evidence>
<dbReference type="RefSeq" id="WP_137094186.1">
    <property type="nucleotide sequence ID" value="NZ_SWMS01000003.1"/>
</dbReference>
<reference evidence="1 2" key="1">
    <citation type="journal article" date="2015" name="Antonie Van Leeuwenhoek">
        <title>Prauserella endophytica sp. nov., an endophytic actinobacterium isolated from Tamarix taklamakanensis.</title>
        <authorList>
            <person name="Liu J.M."/>
            <person name="Habden X."/>
            <person name="Guo L."/>
            <person name="Tuo L."/>
            <person name="Jiang Z.K."/>
            <person name="Liu S.W."/>
            <person name="Liu X.F."/>
            <person name="Chen L."/>
            <person name="Li R.F."/>
            <person name="Zhang Y.Q."/>
            <person name="Sun C.H."/>
        </authorList>
    </citation>
    <scope>NUCLEOTIDE SEQUENCE [LARGE SCALE GENOMIC DNA]</scope>
    <source>
        <strain evidence="1 2">CGMCC 4.7182</strain>
    </source>
</reference>
<evidence type="ECO:0000313" key="2">
    <source>
        <dbReference type="Proteomes" id="UP000309992"/>
    </source>
</evidence>
<dbReference type="Proteomes" id="UP000309992">
    <property type="component" value="Unassembled WGS sequence"/>
</dbReference>
<accession>A0ABY2S8G2</accession>
<comment type="caution">
    <text evidence="1">The sequence shown here is derived from an EMBL/GenBank/DDBJ whole genome shotgun (WGS) entry which is preliminary data.</text>
</comment>
<proteinExistence type="predicted"/>
<sequence length="60" mass="6911">MPIDSHPQPCPHCRRPTVLMSYHWGRQWVHVGTWRPRCGAPTWARRAATRTDGRVTPHAA</sequence>
<name>A0ABY2S8G2_9PSEU</name>
<keyword evidence="2" id="KW-1185">Reference proteome</keyword>